<dbReference type="EMBL" id="VUNN01000022">
    <property type="protein sequence ID" value="MSU07000.1"/>
    <property type="molecule type" value="Genomic_DNA"/>
</dbReference>
<evidence type="ECO:0000313" key="1">
    <source>
        <dbReference type="EMBL" id="MSU07000.1"/>
    </source>
</evidence>
<dbReference type="AlphaFoldDB" id="A0A7X2PES3"/>
<accession>A0A7X2PES3</accession>
<name>A0A7X2PES3_9SPIO</name>
<dbReference type="RefSeq" id="WP_154426336.1">
    <property type="nucleotide sequence ID" value="NZ_VUNN01000022.1"/>
</dbReference>
<keyword evidence="2" id="KW-1185">Reference proteome</keyword>
<evidence type="ECO:0000313" key="2">
    <source>
        <dbReference type="Proteomes" id="UP000460549"/>
    </source>
</evidence>
<organism evidence="1 2">
    <name type="scientific">Bullifex porci</name>
    <dbReference type="NCBI Taxonomy" id="2606638"/>
    <lineage>
        <taxon>Bacteria</taxon>
        <taxon>Pseudomonadati</taxon>
        <taxon>Spirochaetota</taxon>
        <taxon>Spirochaetia</taxon>
        <taxon>Spirochaetales</taxon>
        <taxon>Spirochaetaceae</taxon>
        <taxon>Bullifex</taxon>
    </lineage>
</organism>
<proteinExistence type="predicted"/>
<comment type="caution">
    <text evidence="1">The sequence shown here is derived from an EMBL/GenBank/DDBJ whole genome shotgun (WGS) entry which is preliminary data.</text>
</comment>
<protein>
    <submittedName>
        <fullName evidence="1">Carbohydrate-binding protein</fullName>
    </submittedName>
</protein>
<gene>
    <name evidence="1" type="ORF">FYJ80_09480</name>
</gene>
<dbReference type="Proteomes" id="UP000460549">
    <property type="component" value="Unassembled WGS sequence"/>
</dbReference>
<sequence length="258" mass="29671">MEIAIKRDENIIASKSGEVEAYLVFNEEFIPGDAIVLRNLEKGHYLIDLGLGRAIVYSNGKDFVFPIPFNEKKDCYDQRVFTGNIHYMYARKAYDFEYQYRNVAYNPYDGHSNDAIFPHSKANIETRGESVFASRNAFDGVVASSSHGRWPFASWGINRDPNAELYLEFGNAMIIDRIIMYTRADFPHDAWWDRCTVRFSDGSELTLELEKKDGRQEFVFSPKIVSSLTICNLIKSDDPSPFPALIQAEVYGKERVWK</sequence>
<reference evidence="1 2" key="1">
    <citation type="submission" date="2019-08" db="EMBL/GenBank/DDBJ databases">
        <title>In-depth cultivation of the pig gut microbiome towards novel bacterial diversity and tailored functional studies.</title>
        <authorList>
            <person name="Wylensek D."/>
            <person name="Hitch T.C.A."/>
            <person name="Clavel T."/>
        </authorList>
    </citation>
    <scope>NUCLEOTIDE SEQUENCE [LARGE SCALE GENOMIC DNA]</scope>
    <source>
        <strain evidence="1 2">NM-380-WT-3C1</strain>
    </source>
</reference>